<evidence type="ECO:0000313" key="2">
    <source>
        <dbReference type="Proteomes" id="UP000054097"/>
    </source>
</evidence>
<evidence type="ECO:0000313" key="1">
    <source>
        <dbReference type="EMBL" id="KIM32806.1"/>
    </source>
</evidence>
<reference evidence="1 2" key="1">
    <citation type="submission" date="2014-04" db="EMBL/GenBank/DDBJ databases">
        <authorList>
            <consortium name="DOE Joint Genome Institute"/>
            <person name="Kuo A."/>
            <person name="Zuccaro A."/>
            <person name="Kohler A."/>
            <person name="Nagy L.G."/>
            <person name="Floudas D."/>
            <person name="Copeland A."/>
            <person name="Barry K.W."/>
            <person name="Cichocki N."/>
            <person name="Veneault-Fourrey C."/>
            <person name="LaButti K."/>
            <person name="Lindquist E.A."/>
            <person name="Lipzen A."/>
            <person name="Lundell T."/>
            <person name="Morin E."/>
            <person name="Murat C."/>
            <person name="Sun H."/>
            <person name="Tunlid A."/>
            <person name="Henrissat B."/>
            <person name="Grigoriev I.V."/>
            <person name="Hibbett D.S."/>
            <person name="Martin F."/>
            <person name="Nordberg H.P."/>
            <person name="Cantor M.N."/>
            <person name="Hua S.X."/>
        </authorList>
    </citation>
    <scope>NUCLEOTIDE SEQUENCE [LARGE SCALE GENOMIC DNA]</scope>
    <source>
        <strain evidence="1 2">MAFF 305830</strain>
    </source>
</reference>
<keyword evidence="2" id="KW-1185">Reference proteome</keyword>
<dbReference type="Proteomes" id="UP000054097">
    <property type="component" value="Unassembled WGS sequence"/>
</dbReference>
<accession>A0A0C3BMZ0</accession>
<dbReference type="EMBL" id="KN824279">
    <property type="protein sequence ID" value="KIM32806.1"/>
    <property type="molecule type" value="Genomic_DNA"/>
</dbReference>
<proteinExistence type="predicted"/>
<dbReference type="AlphaFoldDB" id="A0A0C3BMZ0"/>
<name>A0A0C3BMZ0_SERVB</name>
<sequence>MRYNHEGRKPRFTENPHFTLDEARRTLTIHATDVSNTVRFTPELPTSKQAKDWKGKIGDRLCRRFLYLGGEGPKAKQRPINEDEEKQWKAYQDKECKRNFEELNKRTACQKSGETYKAPPTPVDHFNEDMYLLPAIERL</sequence>
<reference evidence="2" key="2">
    <citation type="submission" date="2015-01" db="EMBL/GenBank/DDBJ databases">
        <title>Evolutionary Origins and Diversification of the Mycorrhizal Mutualists.</title>
        <authorList>
            <consortium name="DOE Joint Genome Institute"/>
            <consortium name="Mycorrhizal Genomics Consortium"/>
            <person name="Kohler A."/>
            <person name="Kuo A."/>
            <person name="Nagy L.G."/>
            <person name="Floudas D."/>
            <person name="Copeland A."/>
            <person name="Barry K.W."/>
            <person name="Cichocki N."/>
            <person name="Veneault-Fourrey C."/>
            <person name="LaButti K."/>
            <person name="Lindquist E.A."/>
            <person name="Lipzen A."/>
            <person name="Lundell T."/>
            <person name="Morin E."/>
            <person name="Murat C."/>
            <person name="Riley R."/>
            <person name="Ohm R."/>
            <person name="Sun H."/>
            <person name="Tunlid A."/>
            <person name="Henrissat B."/>
            <person name="Grigoriev I.V."/>
            <person name="Hibbett D.S."/>
            <person name="Martin F."/>
        </authorList>
    </citation>
    <scope>NUCLEOTIDE SEQUENCE [LARGE SCALE GENOMIC DNA]</scope>
    <source>
        <strain evidence="2">MAFF 305830</strain>
    </source>
</reference>
<organism evidence="1 2">
    <name type="scientific">Serendipita vermifera MAFF 305830</name>
    <dbReference type="NCBI Taxonomy" id="933852"/>
    <lineage>
        <taxon>Eukaryota</taxon>
        <taxon>Fungi</taxon>
        <taxon>Dikarya</taxon>
        <taxon>Basidiomycota</taxon>
        <taxon>Agaricomycotina</taxon>
        <taxon>Agaricomycetes</taxon>
        <taxon>Sebacinales</taxon>
        <taxon>Serendipitaceae</taxon>
        <taxon>Serendipita</taxon>
    </lineage>
</organism>
<protein>
    <submittedName>
        <fullName evidence="1">Uncharacterized protein</fullName>
    </submittedName>
</protein>
<gene>
    <name evidence="1" type="ORF">M408DRAFT_313019</name>
</gene>
<dbReference type="HOGENOM" id="CLU_1846332_0_0_1"/>